<dbReference type="AlphaFoldDB" id="A0A4Y4DPC1"/>
<dbReference type="GO" id="GO:0005829">
    <property type="term" value="C:cytosol"/>
    <property type="evidence" value="ECO:0007669"/>
    <property type="project" value="TreeGrafter"/>
</dbReference>
<accession>A0A4Y4DPC1</accession>
<name>A0A4Y4DPC1_GLUUR</name>
<dbReference type="GO" id="GO:0019843">
    <property type="term" value="F:rRNA binding"/>
    <property type="evidence" value="ECO:0007669"/>
    <property type="project" value="TreeGrafter"/>
</dbReference>
<keyword evidence="4" id="KW-1185">Reference proteome</keyword>
<evidence type="ECO:0000256" key="1">
    <source>
        <dbReference type="SAM" id="MobiDB-lite"/>
    </source>
</evidence>
<feature type="region of interest" description="Disordered" evidence="1">
    <location>
        <begin position="1"/>
        <end position="21"/>
    </location>
</feature>
<evidence type="ECO:0000313" key="4">
    <source>
        <dbReference type="Proteomes" id="UP000316612"/>
    </source>
</evidence>
<dbReference type="CDD" id="cd00882">
    <property type="entry name" value="Ras_like_GTPase"/>
    <property type="match status" value="1"/>
</dbReference>
<sequence length="590" mass="63573">MAAIFDPGPAKKTNQSAEDSDYAASITSSLDGLRNALEQTTLLSAGTAATHPSEVLRIKSIHQISDYLIPRLSNLNAPLLAVVGGSTGSGKSTLVNSLLQDQISISSAVRPTTRVPVLAHNPADTAWFDDQRILPDLRRVQAEGAERASTTAGKGKVLLTPNSRVPAGIALLDAPDIDSISEDNRALSAQLLNAADLWIFVTTANRYADALPWELLTEAGVRDITVFVVLNRVPPGADAEIAPDLRRLLAEHQLDPSRLHVIPEVVLDANGFIPAEFVQDLRLWIESLASDAQERQRIAAQTLDGALKRTTADVGELLAELRDQHQQLEDLTQDVEHRFGLALKRATDALNDGALLRGEILTRWQDFVGTGDLLRGIEGAVGRVRDRIGSFFSGKPPAERRVEQAIETGLHTIFVSEITSACKDTELVWKNTPTGQALLENLPAAGPAADLEERAATCIREWQNDVLSMIRQEGSGKRKSARIAAIGVNSVAVILMVVVFASTAGLTGIELGIAGGSAVVGQKLLEAIFGEDAVRRMAAKARTMLHNRAKELISNSSSKYLDTIETNEQPEIISQLTTFVRSQGQKGQHS</sequence>
<dbReference type="GO" id="GO:0043024">
    <property type="term" value="F:ribosomal small subunit binding"/>
    <property type="evidence" value="ECO:0007669"/>
    <property type="project" value="TreeGrafter"/>
</dbReference>
<organism evidence="3 4">
    <name type="scientific">Glutamicibacter uratoxydans</name>
    <name type="common">Arthrobacter uratoxydans</name>
    <dbReference type="NCBI Taxonomy" id="43667"/>
    <lineage>
        <taxon>Bacteria</taxon>
        <taxon>Bacillati</taxon>
        <taxon>Actinomycetota</taxon>
        <taxon>Actinomycetes</taxon>
        <taxon>Micrococcales</taxon>
        <taxon>Micrococcaceae</taxon>
        <taxon>Glutamicibacter</taxon>
    </lineage>
</organism>
<dbReference type="InterPro" id="IPR045063">
    <property type="entry name" value="Dynamin_N"/>
</dbReference>
<proteinExistence type="predicted"/>
<reference evidence="3 4" key="1">
    <citation type="submission" date="2019-06" db="EMBL/GenBank/DDBJ databases">
        <title>Whole genome shotgun sequence of Glutamicibacter uratoxydans NBRC 15515.</title>
        <authorList>
            <person name="Hosoyama A."/>
            <person name="Uohara A."/>
            <person name="Ohji S."/>
            <person name="Ichikawa N."/>
        </authorList>
    </citation>
    <scope>NUCLEOTIDE SEQUENCE [LARGE SCALE GENOMIC DNA]</scope>
    <source>
        <strain evidence="3 4">NBRC 15515</strain>
    </source>
</reference>
<gene>
    <name evidence="3" type="ORF">AUR04nite_12760</name>
</gene>
<comment type="caution">
    <text evidence="3">The sequence shown here is derived from an EMBL/GenBank/DDBJ whole genome shotgun (WGS) entry which is preliminary data.</text>
</comment>
<dbReference type="EMBL" id="BJNY01000006">
    <property type="protein sequence ID" value="GED05744.1"/>
    <property type="molecule type" value="Genomic_DNA"/>
</dbReference>
<dbReference type="Proteomes" id="UP000316612">
    <property type="component" value="Unassembled WGS sequence"/>
</dbReference>
<evidence type="ECO:0000313" key="3">
    <source>
        <dbReference type="EMBL" id="GED05744.1"/>
    </source>
</evidence>
<dbReference type="GO" id="GO:0000028">
    <property type="term" value="P:ribosomal small subunit assembly"/>
    <property type="evidence" value="ECO:0007669"/>
    <property type="project" value="TreeGrafter"/>
</dbReference>
<dbReference type="Pfam" id="PF00350">
    <property type="entry name" value="Dynamin_N"/>
    <property type="match status" value="1"/>
</dbReference>
<dbReference type="InterPro" id="IPR027417">
    <property type="entry name" value="P-loop_NTPase"/>
</dbReference>
<dbReference type="PANTHER" id="PTHR42698">
    <property type="entry name" value="GTPASE ERA"/>
    <property type="match status" value="1"/>
</dbReference>
<evidence type="ECO:0000259" key="2">
    <source>
        <dbReference type="Pfam" id="PF00350"/>
    </source>
</evidence>
<dbReference type="InterPro" id="IPR005662">
    <property type="entry name" value="GTPase_Era-like"/>
</dbReference>
<dbReference type="GO" id="GO:0005525">
    <property type="term" value="F:GTP binding"/>
    <property type="evidence" value="ECO:0007669"/>
    <property type="project" value="InterPro"/>
</dbReference>
<dbReference type="SUPFAM" id="SSF52540">
    <property type="entry name" value="P-loop containing nucleoside triphosphate hydrolases"/>
    <property type="match status" value="1"/>
</dbReference>
<protein>
    <submittedName>
        <fullName evidence="3">ABC transporter</fullName>
    </submittedName>
</protein>
<dbReference type="PANTHER" id="PTHR42698:SF1">
    <property type="entry name" value="GTPASE ERA, MITOCHONDRIAL"/>
    <property type="match status" value="1"/>
</dbReference>
<dbReference type="OrthoDB" id="207675at2"/>
<dbReference type="Gene3D" id="3.40.50.300">
    <property type="entry name" value="P-loop containing nucleotide triphosphate hydrolases"/>
    <property type="match status" value="1"/>
</dbReference>
<feature type="domain" description="Dynamin N-terminal" evidence="2">
    <location>
        <begin position="82"/>
        <end position="209"/>
    </location>
</feature>